<dbReference type="InterPro" id="IPR000118">
    <property type="entry name" value="Granulin"/>
</dbReference>
<dbReference type="GO" id="GO:0005576">
    <property type="term" value="C:extracellular region"/>
    <property type="evidence" value="ECO:0007669"/>
    <property type="project" value="UniProtKB-SubCell"/>
</dbReference>
<comment type="similarity">
    <text evidence="2">Belongs to the granulin family.</text>
</comment>
<gene>
    <name evidence="5" type="ORF">PACLA_8A034500</name>
</gene>
<name>A0A6S7K2L5_PARCT</name>
<dbReference type="PROSITE" id="PS00799">
    <property type="entry name" value="GRANULINS"/>
    <property type="match status" value="2"/>
</dbReference>
<reference evidence="5" key="1">
    <citation type="submission" date="2020-04" db="EMBL/GenBank/DDBJ databases">
        <authorList>
            <person name="Alioto T."/>
            <person name="Alioto T."/>
            <person name="Gomez Garrido J."/>
        </authorList>
    </citation>
    <scope>NUCLEOTIDE SEQUENCE</scope>
    <source>
        <strain evidence="5">A484AB</strain>
    </source>
</reference>
<keyword evidence="6" id="KW-1185">Reference proteome</keyword>
<proteinExistence type="inferred from homology"/>
<evidence type="ECO:0000256" key="1">
    <source>
        <dbReference type="ARBA" id="ARBA00004613"/>
    </source>
</evidence>
<evidence type="ECO:0000256" key="4">
    <source>
        <dbReference type="ARBA" id="ARBA00023157"/>
    </source>
</evidence>
<feature type="non-terminal residue" evidence="5">
    <location>
        <position position="151"/>
    </location>
</feature>
<protein>
    <submittedName>
        <fullName evidence="5">Uncharacterized protein</fullName>
    </submittedName>
</protein>
<dbReference type="InterPro" id="IPR037277">
    <property type="entry name" value="Granulin_sf"/>
</dbReference>
<comment type="caution">
    <text evidence="5">The sequence shown here is derived from an EMBL/GenBank/DDBJ whole genome shotgun (WGS) entry which is preliminary data.</text>
</comment>
<evidence type="ECO:0000256" key="2">
    <source>
        <dbReference type="ARBA" id="ARBA00010093"/>
    </source>
</evidence>
<evidence type="ECO:0000313" key="5">
    <source>
        <dbReference type="EMBL" id="CAB4039616.1"/>
    </source>
</evidence>
<keyword evidence="4" id="KW-1015">Disulfide bond</keyword>
<organism evidence="5 6">
    <name type="scientific">Paramuricea clavata</name>
    <name type="common">Red gorgonian</name>
    <name type="synonym">Violescent sea-whip</name>
    <dbReference type="NCBI Taxonomy" id="317549"/>
    <lineage>
        <taxon>Eukaryota</taxon>
        <taxon>Metazoa</taxon>
        <taxon>Cnidaria</taxon>
        <taxon>Anthozoa</taxon>
        <taxon>Octocorallia</taxon>
        <taxon>Malacalcyonacea</taxon>
        <taxon>Plexauridae</taxon>
        <taxon>Paramuricea</taxon>
    </lineage>
</organism>
<dbReference type="OrthoDB" id="5987231at2759"/>
<accession>A0A6S7K2L5</accession>
<dbReference type="InterPro" id="IPR039036">
    <property type="entry name" value="Granulin_fam"/>
</dbReference>
<dbReference type="AlphaFoldDB" id="A0A6S7K2L5"/>
<dbReference type="SMART" id="SM00277">
    <property type="entry name" value="GRAN"/>
    <property type="match status" value="2"/>
</dbReference>
<evidence type="ECO:0000256" key="3">
    <source>
        <dbReference type="ARBA" id="ARBA00022525"/>
    </source>
</evidence>
<evidence type="ECO:0000313" key="6">
    <source>
        <dbReference type="Proteomes" id="UP001152795"/>
    </source>
</evidence>
<dbReference type="PANTHER" id="PTHR12274">
    <property type="entry name" value="GRANULIN"/>
    <property type="match status" value="1"/>
</dbReference>
<dbReference type="PANTHER" id="PTHR12274:SF3">
    <property type="entry name" value="PROGRANULIN"/>
    <property type="match status" value="1"/>
</dbReference>
<dbReference type="Gene3D" id="2.10.25.160">
    <property type="entry name" value="Granulin"/>
    <property type="match status" value="2"/>
</dbReference>
<dbReference type="Pfam" id="PF00396">
    <property type="entry name" value="Granulin"/>
    <property type="match status" value="2"/>
</dbReference>
<dbReference type="Proteomes" id="UP001152795">
    <property type="component" value="Unassembled WGS sequence"/>
</dbReference>
<comment type="subcellular location">
    <subcellularLocation>
        <location evidence="1">Secreted</location>
    </subcellularLocation>
</comment>
<keyword evidence="3" id="KW-0964">Secreted</keyword>
<dbReference type="SUPFAM" id="SSF57277">
    <property type="entry name" value="Granulin repeat"/>
    <property type="match status" value="2"/>
</dbReference>
<sequence length="151" mass="15705">PKAKVVQCNGTAACPDGTTCCIMATGEWGCCPFPNAVCCSDGVHCCPHGSTCTSTSCQKGSHVTQLFKKKPAIQAKVVQCNATAFCPDGNTCCRLEGGQWGCCPLPNAVCCSDGVHCCPHGSTCTSTSCQKGSHVTQLFKKKPAIQVGNWL</sequence>
<dbReference type="EMBL" id="CACRXK020025652">
    <property type="protein sequence ID" value="CAB4039616.1"/>
    <property type="molecule type" value="Genomic_DNA"/>
</dbReference>